<dbReference type="InterPro" id="IPR035965">
    <property type="entry name" value="PAS-like_dom_sf"/>
</dbReference>
<protein>
    <submittedName>
        <fullName evidence="6">PAS domain S-box-containing protein</fullName>
    </submittedName>
</protein>
<reference evidence="6 7" key="1">
    <citation type="submission" date="2019-03" db="EMBL/GenBank/DDBJ databases">
        <title>Genomic analyses of the natural microbiome of Caenorhabditis elegans.</title>
        <authorList>
            <person name="Samuel B."/>
        </authorList>
    </citation>
    <scope>NUCLEOTIDE SEQUENCE [LARGE SCALE GENOMIC DNA]</scope>
    <source>
        <strain evidence="6 7">JUb89</strain>
    </source>
</reference>
<dbReference type="SMART" id="SM00421">
    <property type="entry name" value="HTH_LUXR"/>
    <property type="match status" value="1"/>
</dbReference>
<feature type="domain" description="HTH luxR-type" evidence="4">
    <location>
        <begin position="136"/>
        <end position="201"/>
    </location>
</feature>
<proteinExistence type="predicted"/>
<dbReference type="InterPro" id="IPR016032">
    <property type="entry name" value="Sig_transdc_resp-reg_C-effctor"/>
</dbReference>
<dbReference type="NCBIfam" id="TIGR00229">
    <property type="entry name" value="sensory_box"/>
    <property type="match status" value="1"/>
</dbReference>
<evidence type="ECO:0000313" key="6">
    <source>
        <dbReference type="EMBL" id="TCM69752.1"/>
    </source>
</evidence>
<dbReference type="InterPro" id="IPR036388">
    <property type="entry name" value="WH-like_DNA-bd_sf"/>
</dbReference>
<evidence type="ECO:0000256" key="2">
    <source>
        <dbReference type="ARBA" id="ARBA00023125"/>
    </source>
</evidence>
<dbReference type="SUPFAM" id="SSF46894">
    <property type="entry name" value="C-terminal effector domain of the bipartite response regulators"/>
    <property type="match status" value="1"/>
</dbReference>
<dbReference type="Pfam" id="PF00196">
    <property type="entry name" value="GerE"/>
    <property type="match status" value="1"/>
</dbReference>
<keyword evidence="3" id="KW-0804">Transcription</keyword>
<dbReference type="InterPro" id="IPR000792">
    <property type="entry name" value="Tscrpt_reg_LuxR_C"/>
</dbReference>
<dbReference type="PROSITE" id="PS50043">
    <property type="entry name" value="HTH_LUXR_2"/>
    <property type="match status" value="1"/>
</dbReference>
<keyword evidence="1" id="KW-0805">Transcription regulation</keyword>
<dbReference type="CDD" id="cd06170">
    <property type="entry name" value="LuxR_C_like"/>
    <property type="match status" value="1"/>
</dbReference>
<sequence>MQNNVQNMQRENQPSITAQMAYNTLAFDYSPAPIVVLSHRKMVEMNSAFEQLFGYSRADLIDQSIVKIFPSIEDYEKVGNDALSSLLQHQSEFYSDQRFMQHKNGELFWTHTHGRTLTPDDPFKLMIWHFERKEQGLSSKQALTKRESEITQLIVNGFTCKEIAKKLTLSHRTVEVHKANLMKKLGVRSKAQLTSKIIIQNKSATL</sequence>
<name>A0A4R1Y280_ACICA</name>
<evidence type="ECO:0000259" key="5">
    <source>
        <dbReference type="PROSITE" id="PS50112"/>
    </source>
</evidence>
<dbReference type="PRINTS" id="PR00038">
    <property type="entry name" value="HTHLUXR"/>
</dbReference>
<dbReference type="PANTHER" id="PTHR44688">
    <property type="entry name" value="DNA-BINDING TRANSCRIPTIONAL ACTIVATOR DEVR_DOSR"/>
    <property type="match status" value="1"/>
</dbReference>
<dbReference type="PANTHER" id="PTHR44688:SF16">
    <property type="entry name" value="DNA-BINDING TRANSCRIPTIONAL ACTIVATOR DEVR_DOSR"/>
    <property type="match status" value="1"/>
</dbReference>
<dbReference type="InterPro" id="IPR000014">
    <property type="entry name" value="PAS"/>
</dbReference>
<accession>A0A4R1Y280</accession>
<organism evidence="6 7">
    <name type="scientific">Acinetobacter calcoaceticus</name>
    <dbReference type="NCBI Taxonomy" id="471"/>
    <lineage>
        <taxon>Bacteria</taxon>
        <taxon>Pseudomonadati</taxon>
        <taxon>Pseudomonadota</taxon>
        <taxon>Gammaproteobacteria</taxon>
        <taxon>Moraxellales</taxon>
        <taxon>Moraxellaceae</taxon>
        <taxon>Acinetobacter</taxon>
        <taxon>Acinetobacter calcoaceticus/baumannii complex</taxon>
    </lineage>
</organism>
<dbReference type="PROSITE" id="PS50112">
    <property type="entry name" value="PAS"/>
    <property type="match status" value="1"/>
</dbReference>
<dbReference type="CDD" id="cd00130">
    <property type="entry name" value="PAS"/>
    <property type="match status" value="1"/>
</dbReference>
<evidence type="ECO:0000313" key="7">
    <source>
        <dbReference type="Proteomes" id="UP000294963"/>
    </source>
</evidence>
<dbReference type="EMBL" id="SLVJ01000002">
    <property type="protein sequence ID" value="TCM69752.1"/>
    <property type="molecule type" value="Genomic_DNA"/>
</dbReference>
<comment type="caution">
    <text evidence="6">The sequence shown here is derived from an EMBL/GenBank/DDBJ whole genome shotgun (WGS) entry which is preliminary data.</text>
</comment>
<dbReference type="SUPFAM" id="SSF55785">
    <property type="entry name" value="PYP-like sensor domain (PAS domain)"/>
    <property type="match status" value="1"/>
</dbReference>
<dbReference type="GO" id="GO:0006355">
    <property type="term" value="P:regulation of DNA-templated transcription"/>
    <property type="evidence" value="ECO:0007669"/>
    <property type="project" value="InterPro"/>
</dbReference>
<dbReference type="Gene3D" id="3.30.450.20">
    <property type="entry name" value="PAS domain"/>
    <property type="match status" value="1"/>
</dbReference>
<dbReference type="Gene3D" id="1.10.10.10">
    <property type="entry name" value="Winged helix-like DNA-binding domain superfamily/Winged helix DNA-binding domain"/>
    <property type="match status" value="1"/>
</dbReference>
<dbReference type="SMART" id="SM00091">
    <property type="entry name" value="PAS"/>
    <property type="match status" value="1"/>
</dbReference>
<evidence type="ECO:0000256" key="1">
    <source>
        <dbReference type="ARBA" id="ARBA00023015"/>
    </source>
</evidence>
<dbReference type="Proteomes" id="UP000294963">
    <property type="component" value="Unassembled WGS sequence"/>
</dbReference>
<dbReference type="Pfam" id="PF13426">
    <property type="entry name" value="PAS_9"/>
    <property type="match status" value="1"/>
</dbReference>
<dbReference type="GO" id="GO:0003677">
    <property type="term" value="F:DNA binding"/>
    <property type="evidence" value="ECO:0007669"/>
    <property type="project" value="UniProtKB-KW"/>
</dbReference>
<evidence type="ECO:0000259" key="4">
    <source>
        <dbReference type="PROSITE" id="PS50043"/>
    </source>
</evidence>
<dbReference type="AlphaFoldDB" id="A0A4R1Y280"/>
<feature type="domain" description="PAS" evidence="5">
    <location>
        <begin position="41"/>
        <end position="90"/>
    </location>
</feature>
<keyword evidence="2" id="KW-0238">DNA-binding</keyword>
<evidence type="ECO:0000256" key="3">
    <source>
        <dbReference type="ARBA" id="ARBA00023163"/>
    </source>
</evidence>
<gene>
    <name evidence="6" type="ORF">EC844_10211</name>
</gene>
<keyword evidence="7" id="KW-1185">Reference proteome</keyword>